<dbReference type="EMBL" id="JACDTQ010002022">
    <property type="protein sequence ID" value="KAF5920441.1"/>
    <property type="molecule type" value="Genomic_DNA"/>
</dbReference>
<evidence type="ECO:0000313" key="3">
    <source>
        <dbReference type="Proteomes" id="UP000551758"/>
    </source>
</evidence>
<name>A0A7J7EXM6_DICBM</name>
<protein>
    <submittedName>
        <fullName evidence="2">Uncharacterized protein</fullName>
    </submittedName>
</protein>
<comment type="caution">
    <text evidence="2">The sequence shown here is derived from an EMBL/GenBank/DDBJ whole genome shotgun (WGS) entry which is preliminary data.</text>
</comment>
<proteinExistence type="predicted"/>
<feature type="region of interest" description="Disordered" evidence="1">
    <location>
        <begin position="59"/>
        <end position="85"/>
    </location>
</feature>
<dbReference type="Proteomes" id="UP000551758">
    <property type="component" value="Unassembled WGS sequence"/>
</dbReference>
<evidence type="ECO:0000313" key="2">
    <source>
        <dbReference type="EMBL" id="KAF5920441.1"/>
    </source>
</evidence>
<evidence type="ECO:0000256" key="1">
    <source>
        <dbReference type="SAM" id="MobiDB-lite"/>
    </source>
</evidence>
<organism evidence="2 3">
    <name type="scientific">Diceros bicornis minor</name>
    <name type="common">South-central black rhinoceros</name>
    <dbReference type="NCBI Taxonomy" id="77932"/>
    <lineage>
        <taxon>Eukaryota</taxon>
        <taxon>Metazoa</taxon>
        <taxon>Chordata</taxon>
        <taxon>Craniata</taxon>
        <taxon>Vertebrata</taxon>
        <taxon>Euteleostomi</taxon>
        <taxon>Mammalia</taxon>
        <taxon>Eutheria</taxon>
        <taxon>Laurasiatheria</taxon>
        <taxon>Perissodactyla</taxon>
        <taxon>Rhinocerotidae</taxon>
        <taxon>Diceros</taxon>
    </lineage>
</organism>
<keyword evidence="3" id="KW-1185">Reference proteome</keyword>
<sequence length="99" mass="10702">MTTISAVSLAGPQTVHTGTNTNATSSGHGYVTITLSVAEGKFRRKEGNIHMNHAIAQKDGKRGQFFSPKEKGSPHMQEPHQIDKEAMTQTILVSSPQVM</sequence>
<gene>
    <name evidence="2" type="ORF">HPG69_009692</name>
</gene>
<feature type="region of interest" description="Disordered" evidence="1">
    <location>
        <begin position="1"/>
        <end position="27"/>
    </location>
</feature>
<dbReference type="AlphaFoldDB" id="A0A7J7EXM6"/>
<reference evidence="2 3" key="1">
    <citation type="journal article" date="2020" name="Mol. Biol. Evol.">
        <title>Interspecific Gene Flow and the Evolution of Specialization in Black and White Rhinoceros.</title>
        <authorList>
            <person name="Moodley Y."/>
            <person name="Westbury M.V."/>
            <person name="Russo I.M."/>
            <person name="Gopalakrishnan S."/>
            <person name="Rakotoarivelo A."/>
            <person name="Olsen R.A."/>
            <person name="Prost S."/>
            <person name="Tunstall T."/>
            <person name="Ryder O.A."/>
            <person name="Dalen L."/>
            <person name="Bruford M.W."/>
        </authorList>
    </citation>
    <scope>NUCLEOTIDE SEQUENCE [LARGE SCALE GENOMIC DNA]</scope>
    <source>
        <strain evidence="2">SBR-YM</strain>
        <tissue evidence="2">Skin</tissue>
    </source>
</reference>
<feature type="compositionally biased region" description="Polar residues" evidence="1">
    <location>
        <begin position="14"/>
        <end position="27"/>
    </location>
</feature>
<accession>A0A7J7EXM6</accession>